<dbReference type="GO" id="GO:0016853">
    <property type="term" value="F:isomerase activity"/>
    <property type="evidence" value="ECO:0007669"/>
    <property type="project" value="UniProtKB-KW"/>
</dbReference>
<name>A0A193GAC5_9BORD</name>
<dbReference type="PANTHER" id="PTHR42796">
    <property type="entry name" value="FUMARYLACETOACETATE HYDROLASE DOMAIN-CONTAINING PROTEIN 2A-RELATED"/>
    <property type="match status" value="1"/>
</dbReference>
<evidence type="ECO:0000256" key="2">
    <source>
        <dbReference type="ARBA" id="ARBA00010211"/>
    </source>
</evidence>
<comment type="similarity">
    <text evidence="2">Belongs to the FAH family.</text>
</comment>
<evidence type="ECO:0000313" key="5">
    <source>
        <dbReference type="EMBL" id="ANN76219.1"/>
    </source>
</evidence>
<proteinExistence type="inferred from homology"/>
<dbReference type="InterPro" id="IPR011234">
    <property type="entry name" value="Fumarylacetoacetase-like_C"/>
</dbReference>
<feature type="domain" description="Fumarylacetoacetase-like C-terminal" evidence="4">
    <location>
        <begin position="72"/>
        <end position="277"/>
    </location>
</feature>
<organism evidence="5 6">
    <name type="scientific">Bordetella flabilis</name>
    <dbReference type="NCBI Taxonomy" id="463014"/>
    <lineage>
        <taxon>Bacteria</taxon>
        <taxon>Pseudomonadati</taxon>
        <taxon>Pseudomonadota</taxon>
        <taxon>Betaproteobacteria</taxon>
        <taxon>Burkholderiales</taxon>
        <taxon>Alcaligenaceae</taxon>
        <taxon>Bordetella</taxon>
    </lineage>
</organism>
<accession>A0A193GAC5</accession>
<dbReference type="GO" id="GO:0046872">
    <property type="term" value="F:metal ion binding"/>
    <property type="evidence" value="ECO:0007669"/>
    <property type="project" value="UniProtKB-KW"/>
</dbReference>
<reference evidence="5 6" key="1">
    <citation type="submission" date="2016-06" db="EMBL/GenBank/DDBJ databases">
        <title>Complete genome sequences of Bordetella bronchialis and Bordetella flabilis.</title>
        <authorList>
            <person name="LiPuma J.J."/>
            <person name="Spilker T."/>
        </authorList>
    </citation>
    <scope>NUCLEOTIDE SEQUENCE [LARGE SCALE GENOMIC DNA]</scope>
    <source>
        <strain evidence="5 6">AU10664</strain>
    </source>
</reference>
<comment type="cofactor">
    <cofactor evidence="1">
        <name>Mg(2+)</name>
        <dbReference type="ChEBI" id="CHEBI:18420"/>
    </cofactor>
</comment>
<dbReference type="GO" id="GO:0044281">
    <property type="term" value="P:small molecule metabolic process"/>
    <property type="evidence" value="ECO:0007669"/>
    <property type="project" value="UniProtKB-ARBA"/>
</dbReference>
<evidence type="ECO:0000256" key="3">
    <source>
        <dbReference type="ARBA" id="ARBA00022723"/>
    </source>
</evidence>
<dbReference type="OrthoDB" id="9805307at2"/>
<dbReference type="Proteomes" id="UP000091926">
    <property type="component" value="Chromosome"/>
</dbReference>
<keyword evidence="6" id="KW-1185">Reference proteome</keyword>
<gene>
    <name evidence="5" type="ORF">BAU07_03000</name>
</gene>
<keyword evidence="5" id="KW-0413">Isomerase</keyword>
<dbReference type="Pfam" id="PF01557">
    <property type="entry name" value="FAA_hydrolase"/>
    <property type="match status" value="1"/>
</dbReference>
<keyword evidence="3" id="KW-0479">Metal-binding</keyword>
<sequence>MKLMRYGAKGAEKPAILDRDGKVRDLSGVVPDITADLLTPQGLAPIAKVDPSSLPIVSDPGRIAPPWSGMGKFVCIGLNYADHAAESGLPIPAEPVVFMKPTSCVVGANDAVVLPKDSVKSDWEVELGVVIGARARYVSEADALKHVAGYCIVNDVSEREYQIERGGTWDKGKGCDTFGPVGPWLVTTDEIPDPQALGMWLDVNGTRVQNGNTRTMIFNVAQVVSYVSRFMTLYPGDLITTGTPPGVGLGMKPPKFLKAGDEMRLAIDGLGEQRQRVHAWNPELIDG</sequence>
<protein>
    <submittedName>
        <fullName evidence="5">2-hydroxyhepta-2,4-diene-1,7-dioate isomerase</fullName>
    </submittedName>
</protein>
<dbReference type="SUPFAM" id="SSF56529">
    <property type="entry name" value="FAH"/>
    <property type="match status" value="1"/>
</dbReference>
<dbReference type="AlphaFoldDB" id="A0A193GAC5"/>
<dbReference type="STRING" id="463014.BAU07_03000"/>
<evidence type="ECO:0000256" key="1">
    <source>
        <dbReference type="ARBA" id="ARBA00001946"/>
    </source>
</evidence>
<dbReference type="InterPro" id="IPR036663">
    <property type="entry name" value="Fumarylacetoacetase_C_sf"/>
</dbReference>
<dbReference type="Gene3D" id="3.90.850.10">
    <property type="entry name" value="Fumarylacetoacetase-like, C-terminal domain"/>
    <property type="match status" value="1"/>
</dbReference>
<evidence type="ECO:0000313" key="6">
    <source>
        <dbReference type="Proteomes" id="UP000091926"/>
    </source>
</evidence>
<dbReference type="InterPro" id="IPR051121">
    <property type="entry name" value="FAH"/>
</dbReference>
<dbReference type="KEGG" id="bfz:BAU07_03000"/>
<dbReference type="EMBL" id="CP016172">
    <property type="protein sequence ID" value="ANN76219.1"/>
    <property type="molecule type" value="Genomic_DNA"/>
</dbReference>
<dbReference type="FunFam" id="3.90.850.10:FF:000012">
    <property type="entry name" value="Putative 2-hydroxyhepta-2,4-diene-1,7-dioate isomerase"/>
    <property type="match status" value="1"/>
</dbReference>
<dbReference type="RefSeq" id="WP_066653977.1">
    <property type="nucleotide sequence ID" value="NZ_CBCSCL010000036.1"/>
</dbReference>
<evidence type="ECO:0000259" key="4">
    <source>
        <dbReference type="Pfam" id="PF01557"/>
    </source>
</evidence>
<dbReference type="PANTHER" id="PTHR42796:SF4">
    <property type="entry name" value="FUMARYLACETOACETATE HYDROLASE DOMAIN-CONTAINING PROTEIN 2A"/>
    <property type="match status" value="1"/>
</dbReference>